<evidence type="ECO:0008006" key="3">
    <source>
        <dbReference type="Google" id="ProtNLM"/>
    </source>
</evidence>
<dbReference type="Proteomes" id="UP001164794">
    <property type="component" value="Chromosome"/>
</dbReference>
<protein>
    <recommendedName>
        <fullName evidence="3">Lipoprotein</fullName>
    </recommendedName>
</protein>
<dbReference type="EMBL" id="CP098248">
    <property type="protein sequence ID" value="WAV96701.1"/>
    <property type="molecule type" value="Genomic_DNA"/>
</dbReference>
<name>A0ABY7JIT1_9BURK</name>
<dbReference type="PROSITE" id="PS51257">
    <property type="entry name" value="PROKAR_LIPOPROTEIN"/>
    <property type="match status" value="1"/>
</dbReference>
<sequence length="140" mass="15652">MFTKTTAFVSIAMLAVLLSACKKEPPKCSDKETLTLVRTIILDQVGGAGNLNEKEIEETVKLEHPRASAYDDKIGKYSCEATLVFANAWRLPTIKYESQLDDDQKHLVMVGGFLRGDLWRMASALQGVKEKKAMEKEEND</sequence>
<reference evidence="1" key="1">
    <citation type="journal article" date="2022" name="Front. Microbiol.">
        <title>New perspectives on an old grouping: The genomic and phenotypic variability of Oxalobacter formigenes and the implications for calcium oxalate stone prevention.</title>
        <authorList>
            <person name="Chmiel J.A."/>
            <person name="Carr C."/>
            <person name="Stuivenberg G.A."/>
            <person name="Venema R."/>
            <person name="Chanyi R.M."/>
            <person name="Al K.F."/>
            <person name="Giguere D."/>
            <person name="Say H."/>
            <person name="Akouris P.P."/>
            <person name="Dominguez Romero S.A."/>
            <person name="Kwong A."/>
            <person name="Tai V."/>
            <person name="Koval S.F."/>
            <person name="Razvi H."/>
            <person name="Bjazevic J."/>
            <person name="Burton J.P."/>
        </authorList>
    </citation>
    <scope>NUCLEOTIDE SEQUENCE</scope>
    <source>
        <strain evidence="1">HOxNP-1</strain>
    </source>
</reference>
<dbReference type="RefSeq" id="WP_269264179.1">
    <property type="nucleotide sequence ID" value="NZ_CP098248.1"/>
</dbReference>
<keyword evidence="2" id="KW-1185">Reference proteome</keyword>
<accession>A0ABY7JIT1</accession>
<proteinExistence type="predicted"/>
<evidence type="ECO:0000313" key="1">
    <source>
        <dbReference type="EMBL" id="WAV96701.1"/>
    </source>
</evidence>
<gene>
    <name evidence="1" type="ORF">NB645_07695</name>
</gene>
<evidence type="ECO:0000313" key="2">
    <source>
        <dbReference type="Proteomes" id="UP001164794"/>
    </source>
</evidence>
<organism evidence="1 2">
    <name type="scientific">Oxalobacter aliiformigenes</name>
    <dbReference type="NCBI Taxonomy" id="2946593"/>
    <lineage>
        <taxon>Bacteria</taxon>
        <taxon>Pseudomonadati</taxon>
        <taxon>Pseudomonadota</taxon>
        <taxon>Betaproteobacteria</taxon>
        <taxon>Burkholderiales</taxon>
        <taxon>Oxalobacteraceae</taxon>
        <taxon>Oxalobacter</taxon>
    </lineage>
</organism>